<evidence type="ECO:0000313" key="1">
    <source>
        <dbReference type="EMBL" id="GJS84137.1"/>
    </source>
</evidence>
<reference evidence="1" key="2">
    <citation type="submission" date="2022-01" db="EMBL/GenBank/DDBJ databases">
        <authorList>
            <person name="Yamashiro T."/>
            <person name="Shiraishi A."/>
            <person name="Satake H."/>
            <person name="Nakayama K."/>
        </authorList>
    </citation>
    <scope>NUCLEOTIDE SEQUENCE</scope>
</reference>
<organism evidence="1 2">
    <name type="scientific">Tanacetum coccineum</name>
    <dbReference type="NCBI Taxonomy" id="301880"/>
    <lineage>
        <taxon>Eukaryota</taxon>
        <taxon>Viridiplantae</taxon>
        <taxon>Streptophyta</taxon>
        <taxon>Embryophyta</taxon>
        <taxon>Tracheophyta</taxon>
        <taxon>Spermatophyta</taxon>
        <taxon>Magnoliopsida</taxon>
        <taxon>eudicotyledons</taxon>
        <taxon>Gunneridae</taxon>
        <taxon>Pentapetalae</taxon>
        <taxon>asterids</taxon>
        <taxon>campanulids</taxon>
        <taxon>Asterales</taxon>
        <taxon>Asteraceae</taxon>
        <taxon>Asteroideae</taxon>
        <taxon>Anthemideae</taxon>
        <taxon>Anthemidinae</taxon>
        <taxon>Tanacetum</taxon>
    </lineage>
</organism>
<dbReference type="Proteomes" id="UP001151760">
    <property type="component" value="Unassembled WGS sequence"/>
</dbReference>
<gene>
    <name evidence="1" type="ORF">Tco_0750678</name>
</gene>
<sequence length="101" mass="11128">MMTSLTSLNTKNRKEALTPSIVGLKLCKGTCHEYECLEFGELVPPPDNAFVNFLLSGSDKVKLVHRLVMYSEKQGSVGRCRGLSSKKMVLISKSHSLSVAR</sequence>
<name>A0ABQ4Z2Q6_9ASTR</name>
<keyword evidence="2" id="KW-1185">Reference proteome</keyword>
<comment type="caution">
    <text evidence="1">The sequence shown here is derived from an EMBL/GenBank/DDBJ whole genome shotgun (WGS) entry which is preliminary data.</text>
</comment>
<evidence type="ECO:0000313" key="2">
    <source>
        <dbReference type="Proteomes" id="UP001151760"/>
    </source>
</evidence>
<proteinExistence type="predicted"/>
<accession>A0ABQ4Z2Q6</accession>
<reference evidence="1" key="1">
    <citation type="journal article" date="2022" name="Int. J. Mol. Sci.">
        <title>Draft Genome of Tanacetum Coccineum: Genomic Comparison of Closely Related Tanacetum-Family Plants.</title>
        <authorList>
            <person name="Yamashiro T."/>
            <person name="Shiraishi A."/>
            <person name="Nakayama K."/>
            <person name="Satake H."/>
        </authorList>
    </citation>
    <scope>NUCLEOTIDE SEQUENCE</scope>
</reference>
<protein>
    <submittedName>
        <fullName evidence="1">Uncharacterized protein</fullName>
    </submittedName>
</protein>
<dbReference type="EMBL" id="BQNB010010952">
    <property type="protein sequence ID" value="GJS84137.1"/>
    <property type="molecule type" value="Genomic_DNA"/>
</dbReference>